<dbReference type="EMBL" id="JABDTM020023120">
    <property type="protein sequence ID" value="KAH0815414.1"/>
    <property type="molecule type" value="Genomic_DNA"/>
</dbReference>
<protein>
    <submittedName>
        <fullName evidence="2">Uncharacterized protein</fullName>
    </submittedName>
</protein>
<dbReference type="Proteomes" id="UP000719412">
    <property type="component" value="Unassembled WGS sequence"/>
</dbReference>
<evidence type="ECO:0000313" key="3">
    <source>
        <dbReference type="Proteomes" id="UP000719412"/>
    </source>
</evidence>
<dbReference type="AlphaFoldDB" id="A0A8J6HIN9"/>
<name>A0A8J6HIN9_TENMO</name>
<gene>
    <name evidence="2" type="ORF">GEV33_007377</name>
</gene>
<comment type="caution">
    <text evidence="2">The sequence shown here is derived from an EMBL/GenBank/DDBJ whole genome shotgun (WGS) entry which is preliminary data.</text>
</comment>
<keyword evidence="3" id="KW-1185">Reference proteome</keyword>
<proteinExistence type="predicted"/>
<organism evidence="2 3">
    <name type="scientific">Tenebrio molitor</name>
    <name type="common">Yellow mealworm beetle</name>
    <dbReference type="NCBI Taxonomy" id="7067"/>
    <lineage>
        <taxon>Eukaryota</taxon>
        <taxon>Metazoa</taxon>
        <taxon>Ecdysozoa</taxon>
        <taxon>Arthropoda</taxon>
        <taxon>Hexapoda</taxon>
        <taxon>Insecta</taxon>
        <taxon>Pterygota</taxon>
        <taxon>Neoptera</taxon>
        <taxon>Endopterygota</taxon>
        <taxon>Coleoptera</taxon>
        <taxon>Polyphaga</taxon>
        <taxon>Cucujiformia</taxon>
        <taxon>Tenebrionidae</taxon>
        <taxon>Tenebrio</taxon>
    </lineage>
</organism>
<feature type="region of interest" description="Disordered" evidence="1">
    <location>
        <begin position="91"/>
        <end position="129"/>
    </location>
</feature>
<accession>A0A8J6HIN9</accession>
<evidence type="ECO:0000256" key="1">
    <source>
        <dbReference type="SAM" id="MobiDB-lite"/>
    </source>
</evidence>
<feature type="region of interest" description="Disordered" evidence="1">
    <location>
        <begin position="1"/>
        <end position="30"/>
    </location>
</feature>
<reference evidence="2" key="2">
    <citation type="submission" date="2021-08" db="EMBL/GenBank/DDBJ databases">
        <authorList>
            <person name="Eriksson T."/>
        </authorList>
    </citation>
    <scope>NUCLEOTIDE SEQUENCE</scope>
    <source>
        <strain evidence="2">Stoneville</strain>
        <tissue evidence="2">Whole head</tissue>
    </source>
</reference>
<evidence type="ECO:0000313" key="2">
    <source>
        <dbReference type="EMBL" id="KAH0815414.1"/>
    </source>
</evidence>
<sequence length="178" mass="19663">MSIPSSIEHDRNCSNGGYQIAPAPTHRPSYTKGTRPYADLRGTHTDHPDDHMRAFSTSLPGPLSGRGSEYCWYLLFCLRTIASPAESFVPTKKHTKNDHETGAPQRYASPSRREREKLRRCGSRRPNPSVMKGASVSVALVTSAPPGKETDGDTSACQVFALLRKPNIEPLPTIIYNR</sequence>
<reference evidence="2" key="1">
    <citation type="journal article" date="2020" name="J Insects Food Feed">
        <title>The yellow mealworm (Tenebrio molitor) genome: a resource for the emerging insects as food and feed industry.</title>
        <authorList>
            <person name="Eriksson T."/>
            <person name="Andere A."/>
            <person name="Kelstrup H."/>
            <person name="Emery V."/>
            <person name="Picard C."/>
        </authorList>
    </citation>
    <scope>NUCLEOTIDE SEQUENCE</scope>
    <source>
        <strain evidence="2">Stoneville</strain>
        <tissue evidence="2">Whole head</tissue>
    </source>
</reference>